<dbReference type="Proteomes" id="UP000784294">
    <property type="component" value="Unassembled WGS sequence"/>
</dbReference>
<evidence type="ECO:0000256" key="1">
    <source>
        <dbReference type="SAM" id="Phobius"/>
    </source>
</evidence>
<sequence length="69" mass="7803">MQLECLKLPAIFFCFTIMVVICICTFGWCSSDLYGRATLTGLVIISFSSQRANVFMPSERNSKCMPPER</sequence>
<name>A0A3S5C161_9PLAT</name>
<keyword evidence="3" id="KW-1185">Reference proteome</keyword>
<protein>
    <submittedName>
        <fullName evidence="2">Uncharacterized protein</fullName>
    </submittedName>
</protein>
<gene>
    <name evidence="2" type="ORF">PXEA_LOCUS22060</name>
</gene>
<keyword evidence="1" id="KW-0812">Transmembrane</keyword>
<comment type="caution">
    <text evidence="2">The sequence shown here is derived from an EMBL/GenBank/DDBJ whole genome shotgun (WGS) entry which is preliminary data.</text>
</comment>
<reference evidence="2" key="1">
    <citation type="submission" date="2018-11" db="EMBL/GenBank/DDBJ databases">
        <authorList>
            <consortium name="Pathogen Informatics"/>
        </authorList>
    </citation>
    <scope>NUCLEOTIDE SEQUENCE</scope>
</reference>
<keyword evidence="1" id="KW-0472">Membrane</keyword>
<evidence type="ECO:0000313" key="2">
    <source>
        <dbReference type="EMBL" id="VEL28620.1"/>
    </source>
</evidence>
<accession>A0A3S5C161</accession>
<proteinExistence type="predicted"/>
<dbReference type="EMBL" id="CAAALY010096420">
    <property type="protein sequence ID" value="VEL28620.1"/>
    <property type="molecule type" value="Genomic_DNA"/>
</dbReference>
<keyword evidence="1" id="KW-1133">Transmembrane helix</keyword>
<dbReference type="AlphaFoldDB" id="A0A3S5C161"/>
<evidence type="ECO:0000313" key="3">
    <source>
        <dbReference type="Proteomes" id="UP000784294"/>
    </source>
</evidence>
<organism evidence="2 3">
    <name type="scientific">Protopolystoma xenopodis</name>
    <dbReference type="NCBI Taxonomy" id="117903"/>
    <lineage>
        <taxon>Eukaryota</taxon>
        <taxon>Metazoa</taxon>
        <taxon>Spiralia</taxon>
        <taxon>Lophotrochozoa</taxon>
        <taxon>Platyhelminthes</taxon>
        <taxon>Monogenea</taxon>
        <taxon>Polyopisthocotylea</taxon>
        <taxon>Polystomatidea</taxon>
        <taxon>Polystomatidae</taxon>
        <taxon>Protopolystoma</taxon>
    </lineage>
</organism>
<feature type="transmembrane region" description="Helical" evidence="1">
    <location>
        <begin position="6"/>
        <end position="29"/>
    </location>
</feature>